<organism evidence="2 3">
    <name type="scientific">Dyella halodurans</name>
    <dbReference type="NCBI Taxonomy" id="1920171"/>
    <lineage>
        <taxon>Bacteria</taxon>
        <taxon>Pseudomonadati</taxon>
        <taxon>Pseudomonadota</taxon>
        <taxon>Gammaproteobacteria</taxon>
        <taxon>Lysobacterales</taxon>
        <taxon>Rhodanobacteraceae</taxon>
        <taxon>Dyella</taxon>
    </lineage>
</organism>
<sequence length="111" mass="12217">MAVHDHTAPARLSFSSSGDPFAASPAADPLAQSHQAHSPRHATLDEVAQAHHALAQLWFDDERYRVAKARCLPRQAHTWPLPPLFKEGVSLAIRCLEQYAKQLGDKQAMNG</sequence>
<evidence type="ECO:0000256" key="1">
    <source>
        <dbReference type="SAM" id="MobiDB-lite"/>
    </source>
</evidence>
<evidence type="ECO:0000313" key="2">
    <source>
        <dbReference type="EMBL" id="MFC4528355.1"/>
    </source>
</evidence>
<comment type="caution">
    <text evidence="2">The sequence shown here is derived from an EMBL/GenBank/DDBJ whole genome shotgun (WGS) entry which is preliminary data.</text>
</comment>
<proteinExistence type="predicted"/>
<dbReference type="Proteomes" id="UP001595961">
    <property type="component" value="Unassembled WGS sequence"/>
</dbReference>
<protein>
    <submittedName>
        <fullName evidence="2">Uncharacterized protein</fullName>
    </submittedName>
</protein>
<keyword evidence="3" id="KW-1185">Reference proteome</keyword>
<name>A0ABV9C652_9GAMM</name>
<evidence type="ECO:0000313" key="3">
    <source>
        <dbReference type="Proteomes" id="UP001595961"/>
    </source>
</evidence>
<reference evidence="3" key="1">
    <citation type="journal article" date="2019" name="Int. J. Syst. Evol. Microbiol.">
        <title>The Global Catalogue of Microorganisms (GCM) 10K type strain sequencing project: providing services to taxonomists for standard genome sequencing and annotation.</title>
        <authorList>
            <consortium name="The Broad Institute Genomics Platform"/>
            <consortium name="The Broad Institute Genome Sequencing Center for Infectious Disease"/>
            <person name="Wu L."/>
            <person name="Ma J."/>
        </authorList>
    </citation>
    <scope>NUCLEOTIDE SEQUENCE [LARGE SCALE GENOMIC DNA]</scope>
    <source>
        <strain evidence="3">CCM 4481</strain>
    </source>
</reference>
<dbReference type="EMBL" id="JBHSGA010000020">
    <property type="protein sequence ID" value="MFC4528355.1"/>
    <property type="molecule type" value="Genomic_DNA"/>
</dbReference>
<feature type="region of interest" description="Disordered" evidence="1">
    <location>
        <begin position="1"/>
        <end position="41"/>
    </location>
</feature>
<gene>
    <name evidence="2" type="ORF">ACFO5W_17050</name>
</gene>
<dbReference type="RefSeq" id="WP_266148323.1">
    <property type="nucleotide sequence ID" value="NZ_CP064028.1"/>
</dbReference>
<accession>A0ABV9C652</accession>